<reference evidence="1" key="2">
    <citation type="journal article" date="2024" name="Plant">
        <title>Genomic evolution and insights into agronomic trait innovations of Sesamum species.</title>
        <authorList>
            <person name="Miao H."/>
            <person name="Wang L."/>
            <person name="Qu L."/>
            <person name="Liu H."/>
            <person name="Sun Y."/>
            <person name="Le M."/>
            <person name="Wang Q."/>
            <person name="Wei S."/>
            <person name="Zheng Y."/>
            <person name="Lin W."/>
            <person name="Duan Y."/>
            <person name="Cao H."/>
            <person name="Xiong S."/>
            <person name="Wang X."/>
            <person name="Wei L."/>
            <person name="Li C."/>
            <person name="Ma Q."/>
            <person name="Ju M."/>
            <person name="Zhao R."/>
            <person name="Li G."/>
            <person name="Mu C."/>
            <person name="Tian Q."/>
            <person name="Mei H."/>
            <person name="Zhang T."/>
            <person name="Gao T."/>
            <person name="Zhang H."/>
        </authorList>
    </citation>
    <scope>NUCLEOTIDE SEQUENCE</scope>
    <source>
        <strain evidence="1">3651</strain>
    </source>
</reference>
<dbReference type="Proteomes" id="UP001293254">
    <property type="component" value="Unassembled WGS sequence"/>
</dbReference>
<sequence>MSCAVACSLLAASKSRRGWMGLVVHPVVLALDRASRTVADSYLLPRPLGRTFKHRGLVFDGVGTIHYCLNYKLGGVPTDDTKMVWVEAGLGRRSIGRTLPPSN</sequence>
<comment type="caution">
    <text evidence="1">The sequence shown here is derived from an EMBL/GenBank/DDBJ whole genome shotgun (WGS) entry which is preliminary data.</text>
</comment>
<gene>
    <name evidence="1" type="ORF">Salat_0175300</name>
</gene>
<keyword evidence="2" id="KW-1185">Reference proteome</keyword>
<protein>
    <submittedName>
        <fullName evidence="1">Uncharacterized protein</fullName>
    </submittedName>
</protein>
<name>A0AAE2CXV3_9LAMI</name>
<dbReference type="EMBL" id="JACGWO010000001">
    <property type="protein sequence ID" value="KAK4438410.1"/>
    <property type="molecule type" value="Genomic_DNA"/>
</dbReference>
<proteinExistence type="predicted"/>
<accession>A0AAE2CXV3</accession>
<organism evidence="1 2">
    <name type="scientific">Sesamum alatum</name>
    <dbReference type="NCBI Taxonomy" id="300844"/>
    <lineage>
        <taxon>Eukaryota</taxon>
        <taxon>Viridiplantae</taxon>
        <taxon>Streptophyta</taxon>
        <taxon>Embryophyta</taxon>
        <taxon>Tracheophyta</taxon>
        <taxon>Spermatophyta</taxon>
        <taxon>Magnoliopsida</taxon>
        <taxon>eudicotyledons</taxon>
        <taxon>Gunneridae</taxon>
        <taxon>Pentapetalae</taxon>
        <taxon>asterids</taxon>
        <taxon>lamiids</taxon>
        <taxon>Lamiales</taxon>
        <taxon>Pedaliaceae</taxon>
        <taxon>Sesamum</taxon>
    </lineage>
</organism>
<reference evidence="1" key="1">
    <citation type="submission" date="2020-06" db="EMBL/GenBank/DDBJ databases">
        <authorList>
            <person name="Li T."/>
            <person name="Hu X."/>
            <person name="Zhang T."/>
            <person name="Song X."/>
            <person name="Zhang H."/>
            <person name="Dai N."/>
            <person name="Sheng W."/>
            <person name="Hou X."/>
            <person name="Wei L."/>
        </authorList>
    </citation>
    <scope>NUCLEOTIDE SEQUENCE</scope>
    <source>
        <strain evidence="1">3651</strain>
        <tissue evidence="1">Leaf</tissue>
    </source>
</reference>
<evidence type="ECO:0000313" key="1">
    <source>
        <dbReference type="EMBL" id="KAK4438410.1"/>
    </source>
</evidence>
<dbReference type="AlphaFoldDB" id="A0AAE2CXV3"/>
<evidence type="ECO:0000313" key="2">
    <source>
        <dbReference type="Proteomes" id="UP001293254"/>
    </source>
</evidence>